<sequence>MPAQDLNATAASLLGFLHDGPRTGWDLVATAEAAIGPFWSLTRSQVYRELARMAESGYVEAGDPGPRERRPYEITDAGRAAFLEWASREPGEEVIRFPLLLLIALGRHMPAGQLIPAVRHHRTLHAIRLQRLEGVMQAVEAAQGADPFAVATMRFGLGYERAAVAWFDDLPEEIRGTEPWPEVPPVDGAVA</sequence>
<dbReference type="Pfam" id="PF10400">
    <property type="entry name" value="Vir_act_alpha_C"/>
    <property type="match status" value="1"/>
</dbReference>
<dbReference type="Gene3D" id="6.10.140.190">
    <property type="match status" value="1"/>
</dbReference>
<reference evidence="4" key="1">
    <citation type="submission" date="2021-11" db="EMBL/GenBank/DDBJ databases">
        <title>Cultivation dependent microbiological survey of springs from the worlds oldest radium mine currently devoted to the extraction of radon-saturated water.</title>
        <authorList>
            <person name="Kapinusova G."/>
            <person name="Smrhova T."/>
            <person name="Strejcek M."/>
            <person name="Suman J."/>
            <person name="Jani K."/>
            <person name="Pajer P."/>
            <person name="Uhlik O."/>
        </authorList>
    </citation>
    <scope>NUCLEOTIDE SEQUENCE [LARGE SCALE GENOMIC DNA]</scope>
    <source>
        <strain evidence="4">J379</strain>
    </source>
</reference>
<dbReference type="SUPFAM" id="SSF46785">
    <property type="entry name" value="Winged helix' DNA-binding domain"/>
    <property type="match status" value="1"/>
</dbReference>
<dbReference type="PANTHER" id="PTHR43252">
    <property type="entry name" value="TRANSCRIPTIONAL REGULATOR YQJI"/>
    <property type="match status" value="1"/>
</dbReference>
<evidence type="ECO:0000313" key="3">
    <source>
        <dbReference type="EMBL" id="UUY04814.1"/>
    </source>
</evidence>
<dbReference type="EMBL" id="CP088295">
    <property type="protein sequence ID" value="UUY04814.1"/>
    <property type="molecule type" value="Genomic_DNA"/>
</dbReference>
<dbReference type="Proteomes" id="UP001058860">
    <property type="component" value="Chromosome"/>
</dbReference>
<feature type="domain" description="Transcription regulator PadR N-terminal" evidence="1">
    <location>
        <begin position="13"/>
        <end position="82"/>
    </location>
</feature>
<dbReference type="InterPro" id="IPR036388">
    <property type="entry name" value="WH-like_DNA-bd_sf"/>
</dbReference>
<keyword evidence="4" id="KW-1185">Reference proteome</keyword>
<protein>
    <submittedName>
        <fullName evidence="3">PadR family transcriptional regulator</fullName>
    </submittedName>
</protein>
<evidence type="ECO:0000313" key="4">
    <source>
        <dbReference type="Proteomes" id="UP001058860"/>
    </source>
</evidence>
<name>A0ABY5PJF0_9ACTN</name>
<evidence type="ECO:0000259" key="2">
    <source>
        <dbReference type="Pfam" id="PF10400"/>
    </source>
</evidence>
<dbReference type="RefSeq" id="WP_353865294.1">
    <property type="nucleotide sequence ID" value="NZ_CP088295.1"/>
</dbReference>
<dbReference type="Pfam" id="PF03551">
    <property type="entry name" value="PadR"/>
    <property type="match status" value="1"/>
</dbReference>
<feature type="domain" description="Transcription regulator PadR C-terminal" evidence="2">
    <location>
        <begin position="95"/>
        <end position="171"/>
    </location>
</feature>
<dbReference type="PANTHER" id="PTHR43252:SF4">
    <property type="entry name" value="TRANSCRIPTIONAL REGULATORY PROTEIN"/>
    <property type="match status" value="1"/>
</dbReference>
<dbReference type="InterPro" id="IPR036390">
    <property type="entry name" value="WH_DNA-bd_sf"/>
</dbReference>
<dbReference type="Gene3D" id="1.10.10.10">
    <property type="entry name" value="Winged helix-like DNA-binding domain superfamily/Winged helix DNA-binding domain"/>
    <property type="match status" value="1"/>
</dbReference>
<gene>
    <name evidence="3" type="ORF">LRS13_04600</name>
</gene>
<organism evidence="3 4">
    <name type="scientific">Svornostia abyssi</name>
    <dbReference type="NCBI Taxonomy" id="2898438"/>
    <lineage>
        <taxon>Bacteria</taxon>
        <taxon>Bacillati</taxon>
        <taxon>Actinomycetota</taxon>
        <taxon>Thermoleophilia</taxon>
        <taxon>Solirubrobacterales</taxon>
        <taxon>Baekduiaceae</taxon>
        <taxon>Svornostia</taxon>
    </lineage>
</organism>
<dbReference type="InterPro" id="IPR018309">
    <property type="entry name" value="Tscrpt_reg_PadR_C"/>
</dbReference>
<evidence type="ECO:0000259" key="1">
    <source>
        <dbReference type="Pfam" id="PF03551"/>
    </source>
</evidence>
<proteinExistence type="predicted"/>
<dbReference type="InterPro" id="IPR005149">
    <property type="entry name" value="Tscrpt_reg_PadR_N"/>
</dbReference>
<accession>A0ABY5PJF0</accession>